<sequence length="222" mass="22823">MAAAPLVLLDLDGTLTDSGPGIFACAADAFRTLGLPVPTAAELRTFVGPPIADSFRAHGVPADRVRDAVTAYRAAFVAGGMYDNAVFDGIPEALRRLRADGCRLVVATSKPQVYAEPICARFGLDVLVDGVFGAPPDDVPSTKADVIAAALAAIGDWSRGTTVMVGDREHDAAGAAAHGLRCVGVSWGYAGHGELERAGAVEVVDSPSALVATVRRLVGLTD</sequence>
<dbReference type="PANTHER" id="PTHR43434:SF20">
    <property type="entry name" value="5'-NUCLEOTIDASE"/>
    <property type="match status" value="1"/>
</dbReference>
<dbReference type="SFLD" id="SFLDG01129">
    <property type="entry name" value="C1.5:_HAD__Beta-PGM__Phosphata"/>
    <property type="match status" value="1"/>
</dbReference>
<name>A0ABT7SIS3_9CELL</name>
<accession>A0ABT7SIS3</accession>
<dbReference type="InterPro" id="IPR036412">
    <property type="entry name" value="HAD-like_sf"/>
</dbReference>
<evidence type="ECO:0000313" key="2">
    <source>
        <dbReference type="Proteomes" id="UP001529338"/>
    </source>
</evidence>
<keyword evidence="2" id="KW-1185">Reference proteome</keyword>
<protein>
    <submittedName>
        <fullName evidence="1">HAD hydrolase-like protein</fullName>
    </submittedName>
</protein>
<dbReference type="InterPro" id="IPR041492">
    <property type="entry name" value="HAD_2"/>
</dbReference>
<dbReference type="InterPro" id="IPR023214">
    <property type="entry name" value="HAD_sf"/>
</dbReference>
<comment type="caution">
    <text evidence="1">The sequence shown here is derived from an EMBL/GenBank/DDBJ whole genome shotgun (WGS) entry which is preliminary data.</text>
</comment>
<dbReference type="Proteomes" id="UP001529338">
    <property type="component" value="Unassembled WGS sequence"/>
</dbReference>
<organism evidence="1 2">
    <name type="scientific">Cellulomonas alba</name>
    <dbReference type="NCBI Taxonomy" id="3053467"/>
    <lineage>
        <taxon>Bacteria</taxon>
        <taxon>Bacillati</taxon>
        <taxon>Actinomycetota</taxon>
        <taxon>Actinomycetes</taxon>
        <taxon>Micrococcales</taxon>
        <taxon>Cellulomonadaceae</taxon>
        <taxon>Cellulomonas</taxon>
    </lineage>
</organism>
<dbReference type="Gene3D" id="3.40.50.1000">
    <property type="entry name" value="HAD superfamily/HAD-like"/>
    <property type="match status" value="1"/>
</dbReference>
<dbReference type="Pfam" id="PF13419">
    <property type="entry name" value="HAD_2"/>
    <property type="match status" value="1"/>
</dbReference>
<proteinExistence type="predicted"/>
<dbReference type="InterPro" id="IPR050155">
    <property type="entry name" value="HAD-like_hydrolase_sf"/>
</dbReference>
<gene>
    <name evidence="1" type="ORF">QRT04_14030</name>
</gene>
<dbReference type="SUPFAM" id="SSF56784">
    <property type="entry name" value="HAD-like"/>
    <property type="match status" value="1"/>
</dbReference>
<dbReference type="SFLD" id="SFLDS00003">
    <property type="entry name" value="Haloacid_Dehalogenase"/>
    <property type="match status" value="1"/>
</dbReference>
<evidence type="ECO:0000313" key="1">
    <source>
        <dbReference type="EMBL" id="MDM7856051.1"/>
    </source>
</evidence>
<dbReference type="EMBL" id="JAUCGQ010000002">
    <property type="protein sequence ID" value="MDM7856051.1"/>
    <property type="molecule type" value="Genomic_DNA"/>
</dbReference>
<dbReference type="InterPro" id="IPR023198">
    <property type="entry name" value="PGP-like_dom2"/>
</dbReference>
<dbReference type="PANTHER" id="PTHR43434">
    <property type="entry name" value="PHOSPHOGLYCOLATE PHOSPHATASE"/>
    <property type="match status" value="1"/>
</dbReference>
<dbReference type="Gene3D" id="1.10.150.240">
    <property type="entry name" value="Putative phosphatase, domain 2"/>
    <property type="match status" value="1"/>
</dbReference>
<reference evidence="1 2" key="1">
    <citation type="submission" date="2023-06" db="EMBL/GenBank/DDBJ databases">
        <title>Cellulomonas sp. MW4 Whole genome sequence.</title>
        <authorList>
            <person name="Park S."/>
        </authorList>
    </citation>
    <scope>NUCLEOTIDE SEQUENCE [LARGE SCALE GENOMIC DNA]</scope>
    <source>
        <strain evidence="1 2">MW4</strain>
    </source>
</reference>
<dbReference type="RefSeq" id="WP_289456125.1">
    <property type="nucleotide sequence ID" value="NZ_JAUCGQ010000002.1"/>
</dbReference>